<proteinExistence type="inferred from homology"/>
<dbReference type="GO" id="GO:0007094">
    <property type="term" value="P:mitotic spindle assembly checkpoint signaling"/>
    <property type="evidence" value="ECO:0007669"/>
    <property type="project" value="InterPro"/>
</dbReference>
<dbReference type="GO" id="GO:0005635">
    <property type="term" value="C:nuclear envelope"/>
    <property type="evidence" value="ECO:0007669"/>
    <property type="project" value="TreeGrafter"/>
</dbReference>
<reference evidence="8" key="2">
    <citation type="journal article" date="2015" name="Data Brief">
        <title>Shoot transcriptome of the giant reed, Arundo donax.</title>
        <authorList>
            <person name="Barrero R.A."/>
            <person name="Guerrero F.D."/>
            <person name="Moolhuijzen P."/>
            <person name="Goolsby J.A."/>
            <person name="Tidwell J."/>
            <person name="Bellgard S.E."/>
            <person name="Bellgard M.I."/>
        </authorList>
    </citation>
    <scope>NUCLEOTIDE SEQUENCE</scope>
    <source>
        <tissue evidence="8">Shoot tissue taken approximately 20 cm above the soil surface</tissue>
    </source>
</reference>
<dbReference type="AlphaFoldDB" id="A0A0A9HUG2"/>
<dbReference type="PANTHER" id="PTHR23168:SF0">
    <property type="entry name" value="MITOTIC SPINDLE ASSEMBLY CHECKPOINT PROTEIN MAD1"/>
    <property type="match status" value="1"/>
</dbReference>
<dbReference type="InterPro" id="IPR008672">
    <property type="entry name" value="Mad1"/>
</dbReference>
<dbReference type="GO" id="GO:0051315">
    <property type="term" value="P:attachment of mitotic spindle microtubules to kinetochore"/>
    <property type="evidence" value="ECO:0007669"/>
    <property type="project" value="TreeGrafter"/>
</dbReference>
<feature type="region of interest" description="Disordered" evidence="7">
    <location>
        <begin position="74"/>
        <end position="98"/>
    </location>
</feature>
<dbReference type="PANTHER" id="PTHR23168">
    <property type="entry name" value="MITOTIC SPINDLE ASSEMBLY CHECKPOINT PROTEIN MAD1 MITOTIC ARREST DEFICIENT-LIKE PROTEIN 1"/>
    <property type="match status" value="1"/>
</dbReference>
<keyword evidence="5" id="KW-0539">Nucleus</keyword>
<dbReference type="GO" id="GO:0051301">
    <property type="term" value="P:cell division"/>
    <property type="evidence" value="ECO:0007669"/>
    <property type="project" value="UniProtKB-KW"/>
</dbReference>
<evidence type="ECO:0000256" key="6">
    <source>
        <dbReference type="ARBA" id="ARBA00023306"/>
    </source>
</evidence>
<organism evidence="8">
    <name type="scientific">Arundo donax</name>
    <name type="common">Giant reed</name>
    <name type="synonym">Donax arundinaceus</name>
    <dbReference type="NCBI Taxonomy" id="35708"/>
    <lineage>
        <taxon>Eukaryota</taxon>
        <taxon>Viridiplantae</taxon>
        <taxon>Streptophyta</taxon>
        <taxon>Embryophyta</taxon>
        <taxon>Tracheophyta</taxon>
        <taxon>Spermatophyta</taxon>
        <taxon>Magnoliopsida</taxon>
        <taxon>Liliopsida</taxon>
        <taxon>Poales</taxon>
        <taxon>Poaceae</taxon>
        <taxon>PACMAD clade</taxon>
        <taxon>Arundinoideae</taxon>
        <taxon>Arundineae</taxon>
        <taxon>Arundo</taxon>
    </lineage>
</organism>
<feature type="region of interest" description="Disordered" evidence="7">
    <location>
        <begin position="1"/>
        <end position="26"/>
    </location>
</feature>
<dbReference type="GO" id="GO:0072686">
    <property type="term" value="C:mitotic spindle"/>
    <property type="evidence" value="ECO:0007669"/>
    <property type="project" value="TreeGrafter"/>
</dbReference>
<evidence type="ECO:0000256" key="5">
    <source>
        <dbReference type="ARBA" id="ARBA00023242"/>
    </source>
</evidence>
<reference evidence="8" key="1">
    <citation type="submission" date="2014-09" db="EMBL/GenBank/DDBJ databases">
        <authorList>
            <person name="Magalhaes I.L.F."/>
            <person name="Oliveira U."/>
            <person name="Santos F.R."/>
            <person name="Vidigal T.H.D.A."/>
            <person name="Brescovit A.D."/>
            <person name="Santos A.J."/>
        </authorList>
    </citation>
    <scope>NUCLEOTIDE SEQUENCE</scope>
    <source>
        <tissue evidence="8">Shoot tissue taken approximately 20 cm above the soil surface</tissue>
    </source>
</reference>
<keyword evidence="4" id="KW-0498">Mitosis</keyword>
<dbReference type="GO" id="GO:0000776">
    <property type="term" value="C:kinetochore"/>
    <property type="evidence" value="ECO:0007669"/>
    <property type="project" value="TreeGrafter"/>
</dbReference>
<evidence type="ECO:0000256" key="7">
    <source>
        <dbReference type="SAM" id="MobiDB-lite"/>
    </source>
</evidence>
<dbReference type="EMBL" id="GBRH01158422">
    <property type="protein sequence ID" value="JAE39474.1"/>
    <property type="molecule type" value="Transcribed_RNA"/>
</dbReference>
<evidence type="ECO:0000256" key="1">
    <source>
        <dbReference type="ARBA" id="ARBA00004123"/>
    </source>
</evidence>
<protein>
    <submittedName>
        <fullName evidence="8">Pco088261</fullName>
    </submittedName>
</protein>
<keyword evidence="6" id="KW-0131">Cell cycle</keyword>
<accession>A0A0A9HUG2</accession>
<name>A0A0A9HUG2_ARUDO</name>
<evidence type="ECO:0000313" key="8">
    <source>
        <dbReference type="EMBL" id="JAE39474.1"/>
    </source>
</evidence>
<evidence type="ECO:0000256" key="2">
    <source>
        <dbReference type="ARBA" id="ARBA00008029"/>
    </source>
</evidence>
<keyword evidence="3" id="KW-0132">Cell division</keyword>
<sequence>MESANLDKQHAEGEANLAKERPENATREVKRLEFMLAAVSNERDILKKDCAMVTKQEPTNGDDRSLKNVMSGLSGMEEITRELESTIDQQQQQQQQSL</sequence>
<feature type="compositionally biased region" description="Low complexity" evidence="7">
    <location>
        <begin position="89"/>
        <end position="98"/>
    </location>
</feature>
<comment type="subcellular location">
    <subcellularLocation>
        <location evidence="1">Nucleus</location>
    </subcellularLocation>
</comment>
<comment type="similarity">
    <text evidence="2">Belongs to the MAD1 family.</text>
</comment>
<evidence type="ECO:0000256" key="4">
    <source>
        <dbReference type="ARBA" id="ARBA00022776"/>
    </source>
</evidence>
<evidence type="ECO:0000256" key="3">
    <source>
        <dbReference type="ARBA" id="ARBA00022618"/>
    </source>
</evidence>